<dbReference type="Proteomes" id="UP000002051">
    <property type="component" value="Unassembled WGS sequence"/>
</dbReference>
<reference evidence="1 3" key="2">
    <citation type="journal article" date="2014" name="BMC Genomics">
        <title>An improved genome release (version Mt4.0) for the model legume Medicago truncatula.</title>
        <authorList>
            <person name="Tang H."/>
            <person name="Krishnakumar V."/>
            <person name="Bidwell S."/>
            <person name="Rosen B."/>
            <person name="Chan A."/>
            <person name="Zhou S."/>
            <person name="Gentzbittel L."/>
            <person name="Childs K.L."/>
            <person name="Yandell M."/>
            <person name="Gundlach H."/>
            <person name="Mayer K.F."/>
            <person name="Schwartz D.C."/>
            <person name="Town C.D."/>
        </authorList>
    </citation>
    <scope>GENOME REANNOTATION</scope>
    <source>
        <strain evidence="1">A17</strain>
        <strain evidence="2 3">cv. Jemalong A17</strain>
    </source>
</reference>
<dbReference type="EnsemblPlants" id="KEH22180">
    <property type="protein sequence ID" value="KEH22180"/>
    <property type="gene ID" value="MTR_7g034015"/>
</dbReference>
<gene>
    <name evidence="1" type="ordered locus">MTR_7g034015</name>
</gene>
<evidence type="ECO:0000313" key="1">
    <source>
        <dbReference type="EMBL" id="KEH22180.1"/>
    </source>
</evidence>
<sequence>MEFAIGLSKLVVLRVGSLSLVAESMKSSITSMMLSSNDCSFIMDITMRYVKWWKQSMLGHEDFVKKIVKQKRSLSSRKCKTHVGKANKNGIYVCDQPGFCPYLEDTPYFRIFSSSDVPAENDAHDCEQI</sequence>
<keyword evidence="3" id="KW-1185">Reference proteome</keyword>
<protein>
    <submittedName>
        <fullName evidence="1 2">Uncharacterized protein</fullName>
    </submittedName>
</protein>
<dbReference type="HOGENOM" id="CLU_1952017_0_0_1"/>
<evidence type="ECO:0000313" key="3">
    <source>
        <dbReference type="Proteomes" id="UP000002051"/>
    </source>
</evidence>
<evidence type="ECO:0000313" key="2">
    <source>
        <dbReference type="EnsemblPlants" id="KEH22180"/>
    </source>
</evidence>
<dbReference type="AlphaFoldDB" id="A0A072U8J0"/>
<accession>A0A072U8J0</accession>
<reference evidence="2" key="3">
    <citation type="submission" date="2015-04" db="UniProtKB">
        <authorList>
            <consortium name="EnsemblPlants"/>
        </authorList>
    </citation>
    <scope>IDENTIFICATION</scope>
    <source>
        <strain evidence="2">cv. Jemalong A17</strain>
    </source>
</reference>
<reference evidence="1 3" key="1">
    <citation type="journal article" date="2011" name="Nature">
        <title>The Medicago genome provides insight into the evolution of rhizobial symbioses.</title>
        <authorList>
            <person name="Young N.D."/>
            <person name="Debelle F."/>
            <person name="Oldroyd G.E."/>
            <person name="Geurts R."/>
            <person name="Cannon S.B."/>
            <person name="Udvardi M.K."/>
            <person name="Benedito V.A."/>
            <person name="Mayer K.F."/>
            <person name="Gouzy J."/>
            <person name="Schoof H."/>
            <person name="Van de Peer Y."/>
            <person name="Proost S."/>
            <person name="Cook D.R."/>
            <person name="Meyers B.C."/>
            <person name="Spannagl M."/>
            <person name="Cheung F."/>
            <person name="De Mita S."/>
            <person name="Krishnakumar V."/>
            <person name="Gundlach H."/>
            <person name="Zhou S."/>
            <person name="Mudge J."/>
            <person name="Bharti A.K."/>
            <person name="Murray J.D."/>
            <person name="Naoumkina M.A."/>
            <person name="Rosen B."/>
            <person name="Silverstein K.A."/>
            <person name="Tang H."/>
            <person name="Rombauts S."/>
            <person name="Zhao P.X."/>
            <person name="Zhou P."/>
            <person name="Barbe V."/>
            <person name="Bardou P."/>
            <person name="Bechner M."/>
            <person name="Bellec A."/>
            <person name="Berger A."/>
            <person name="Berges H."/>
            <person name="Bidwell S."/>
            <person name="Bisseling T."/>
            <person name="Choisne N."/>
            <person name="Couloux A."/>
            <person name="Denny R."/>
            <person name="Deshpande S."/>
            <person name="Dai X."/>
            <person name="Doyle J.J."/>
            <person name="Dudez A.M."/>
            <person name="Farmer A.D."/>
            <person name="Fouteau S."/>
            <person name="Franken C."/>
            <person name="Gibelin C."/>
            <person name="Gish J."/>
            <person name="Goldstein S."/>
            <person name="Gonzalez A.J."/>
            <person name="Green P.J."/>
            <person name="Hallab A."/>
            <person name="Hartog M."/>
            <person name="Hua A."/>
            <person name="Humphray S.J."/>
            <person name="Jeong D.H."/>
            <person name="Jing Y."/>
            <person name="Jocker A."/>
            <person name="Kenton S.M."/>
            <person name="Kim D.J."/>
            <person name="Klee K."/>
            <person name="Lai H."/>
            <person name="Lang C."/>
            <person name="Lin S."/>
            <person name="Macmil S.L."/>
            <person name="Magdelenat G."/>
            <person name="Matthews L."/>
            <person name="McCorrison J."/>
            <person name="Monaghan E.L."/>
            <person name="Mun J.H."/>
            <person name="Najar F.Z."/>
            <person name="Nicholson C."/>
            <person name="Noirot C."/>
            <person name="O'Bleness M."/>
            <person name="Paule C.R."/>
            <person name="Poulain J."/>
            <person name="Prion F."/>
            <person name="Qin B."/>
            <person name="Qu C."/>
            <person name="Retzel E.F."/>
            <person name="Riddle C."/>
            <person name="Sallet E."/>
            <person name="Samain S."/>
            <person name="Samson N."/>
            <person name="Sanders I."/>
            <person name="Saurat O."/>
            <person name="Scarpelli C."/>
            <person name="Schiex T."/>
            <person name="Segurens B."/>
            <person name="Severin A.J."/>
            <person name="Sherrier D.J."/>
            <person name="Shi R."/>
            <person name="Sims S."/>
            <person name="Singer S.R."/>
            <person name="Sinharoy S."/>
            <person name="Sterck L."/>
            <person name="Viollet A."/>
            <person name="Wang B.B."/>
            <person name="Wang K."/>
            <person name="Wang M."/>
            <person name="Wang X."/>
            <person name="Warfsmann J."/>
            <person name="Weissenbach J."/>
            <person name="White D.D."/>
            <person name="White J.D."/>
            <person name="Wiley G.B."/>
            <person name="Wincker P."/>
            <person name="Xing Y."/>
            <person name="Yang L."/>
            <person name="Yao Z."/>
            <person name="Ying F."/>
            <person name="Zhai J."/>
            <person name="Zhou L."/>
            <person name="Zuber A."/>
            <person name="Denarie J."/>
            <person name="Dixon R.A."/>
            <person name="May G.D."/>
            <person name="Schwartz D.C."/>
            <person name="Rogers J."/>
            <person name="Quetier F."/>
            <person name="Town C.D."/>
            <person name="Roe B.A."/>
        </authorList>
    </citation>
    <scope>NUCLEOTIDE SEQUENCE [LARGE SCALE GENOMIC DNA]</scope>
    <source>
        <strain evidence="1">A17</strain>
        <strain evidence="2 3">cv. Jemalong A17</strain>
    </source>
</reference>
<name>A0A072U8J0_MEDTR</name>
<organism evidence="1 3">
    <name type="scientific">Medicago truncatula</name>
    <name type="common">Barrel medic</name>
    <name type="synonym">Medicago tribuloides</name>
    <dbReference type="NCBI Taxonomy" id="3880"/>
    <lineage>
        <taxon>Eukaryota</taxon>
        <taxon>Viridiplantae</taxon>
        <taxon>Streptophyta</taxon>
        <taxon>Embryophyta</taxon>
        <taxon>Tracheophyta</taxon>
        <taxon>Spermatophyta</taxon>
        <taxon>Magnoliopsida</taxon>
        <taxon>eudicotyledons</taxon>
        <taxon>Gunneridae</taxon>
        <taxon>Pentapetalae</taxon>
        <taxon>rosids</taxon>
        <taxon>fabids</taxon>
        <taxon>Fabales</taxon>
        <taxon>Fabaceae</taxon>
        <taxon>Papilionoideae</taxon>
        <taxon>50 kb inversion clade</taxon>
        <taxon>NPAAA clade</taxon>
        <taxon>Hologalegina</taxon>
        <taxon>IRL clade</taxon>
        <taxon>Trifolieae</taxon>
        <taxon>Medicago</taxon>
    </lineage>
</organism>
<proteinExistence type="predicted"/>
<dbReference type="EMBL" id="CM001223">
    <property type="protein sequence ID" value="KEH22180.1"/>
    <property type="molecule type" value="Genomic_DNA"/>
</dbReference>